<dbReference type="InterPro" id="IPR036291">
    <property type="entry name" value="NAD(P)-bd_dom_sf"/>
</dbReference>
<protein>
    <submittedName>
        <fullName evidence="2">SDR family NAD(P)-dependent oxidoreductase</fullName>
        <ecNumber evidence="2">1.1.1.-</ecNumber>
    </submittedName>
</protein>
<dbReference type="InterPro" id="IPR002347">
    <property type="entry name" value="SDR_fam"/>
</dbReference>
<comment type="caution">
    <text evidence="2">The sequence shown here is derived from an EMBL/GenBank/DDBJ whole genome shotgun (WGS) entry which is preliminary data.</text>
</comment>
<dbReference type="Gene3D" id="3.40.50.720">
    <property type="entry name" value="NAD(P)-binding Rossmann-like Domain"/>
    <property type="match status" value="1"/>
</dbReference>
<dbReference type="GO" id="GO:0016491">
    <property type="term" value="F:oxidoreductase activity"/>
    <property type="evidence" value="ECO:0007669"/>
    <property type="project" value="UniProtKB-KW"/>
</dbReference>
<keyword evidence="3" id="KW-1185">Reference proteome</keyword>
<dbReference type="RefSeq" id="WP_378752816.1">
    <property type="nucleotide sequence ID" value="NZ_JBHSSV010000011.1"/>
</dbReference>
<dbReference type="EC" id="1.1.1.-" evidence="2"/>
<dbReference type="PANTHER" id="PTHR42879:SF2">
    <property type="entry name" value="3-OXOACYL-[ACYL-CARRIER-PROTEIN] REDUCTASE FABG"/>
    <property type="match status" value="1"/>
</dbReference>
<organism evidence="2 3">
    <name type="scientific">Microbacterium koreense</name>
    <dbReference type="NCBI Taxonomy" id="323761"/>
    <lineage>
        <taxon>Bacteria</taxon>
        <taxon>Bacillati</taxon>
        <taxon>Actinomycetota</taxon>
        <taxon>Actinomycetes</taxon>
        <taxon>Micrococcales</taxon>
        <taxon>Microbacteriaceae</taxon>
        <taxon>Microbacterium</taxon>
    </lineage>
</organism>
<dbReference type="PRINTS" id="PR00080">
    <property type="entry name" value="SDRFAMILY"/>
</dbReference>
<dbReference type="PRINTS" id="PR00081">
    <property type="entry name" value="GDHRDH"/>
</dbReference>
<reference evidence="3" key="1">
    <citation type="journal article" date="2019" name="Int. J. Syst. Evol. Microbiol.">
        <title>The Global Catalogue of Microorganisms (GCM) 10K type strain sequencing project: providing services to taxonomists for standard genome sequencing and annotation.</title>
        <authorList>
            <consortium name="The Broad Institute Genomics Platform"/>
            <consortium name="The Broad Institute Genome Sequencing Center for Infectious Disease"/>
            <person name="Wu L."/>
            <person name="Ma J."/>
        </authorList>
    </citation>
    <scope>NUCLEOTIDE SEQUENCE [LARGE SCALE GENOMIC DNA]</scope>
    <source>
        <strain evidence="3">CCUG 50754</strain>
    </source>
</reference>
<comment type="similarity">
    <text evidence="1">Belongs to the short-chain dehydrogenases/reductases (SDR) family.</text>
</comment>
<evidence type="ECO:0000256" key="1">
    <source>
        <dbReference type="ARBA" id="ARBA00006484"/>
    </source>
</evidence>
<evidence type="ECO:0000313" key="3">
    <source>
        <dbReference type="Proteomes" id="UP001597042"/>
    </source>
</evidence>
<sequence>MNNDTLLDIRGRVAVVTGAGQGVGRQIALTLAGSGAKVAVNDFVLERAESVADEIREGGGEACAVHADVGDFEGVGAAFERTRSVLGPVDILVNNAGNRGADASQASHVPFWEQTPADWRPYAHVNFDGVLNSTRFALADMVHSDHGRVITIISDAGRVGEINGLEAYSGVKAGAAGFTRSIARLGGRYGITANCIALGATRTPAIEEALANEELVKRMLGNYIIRRIGEPSDAANLALFLASDASSWITGQTIPVNGGYSMTL</sequence>
<keyword evidence="2" id="KW-0560">Oxidoreductase</keyword>
<dbReference type="PANTHER" id="PTHR42879">
    <property type="entry name" value="3-OXOACYL-(ACYL-CARRIER-PROTEIN) REDUCTASE"/>
    <property type="match status" value="1"/>
</dbReference>
<dbReference type="InterPro" id="IPR050259">
    <property type="entry name" value="SDR"/>
</dbReference>
<dbReference type="Proteomes" id="UP001597042">
    <property type="component" value="Unassembled WGS sequence"/>
</dbReference>
<dbReference type="Pfam" id="PF13561">
    <property type="entry name" value="adh_short_C2"/>
    <property type="match status" value="1"/>
</dbReference>
<dbReference type="SUPFAM" id="SSF51735">
    <property type="entry name" value="NAD(P)-binding Rossmann-fold domains"/>
    <property type="match status" value="1"/>
</dbReference>
<name>A0ABW2ZSZ6_9MICO</name>
<accession>A0ABW2ZSZ6</accession>
<proteinExistence type="inferred from homology"/>
<evidence type="ECO:0000313" key="2">
    <source>
        <dbReference type="EMBL" id="MFD0781366.1"/>
    </source>
</evidence>
<dbReference type="EMBL" id="JBHTIM010000001">
    <property type="protein sequence ID" value="MFD0781366.1"/>
    <property type="molecule type" value="Genomic_DNA"/>
</dbReference>
<gene>
    <name evidence="2" type="ORF">ACFQZV_08645</name>
</gene>